<reference evidence="3 4" key="1">
    <citation type="submission" date="2017-03" db="EMBL/GenBank/DDBJ databases">
        <title>Genome sequence of Clostridium hungatei DSM 14427.</title>
        <authorList>
            <person name="Poehlein A."/>
            <person name="Daniel R."/>
        </authorList>
    </citation>
    <scope>NUCLEOTIDE SEQUENCE [LARGE SCALE GENOMIC DNA]</scope>
    <source>
        <strain evidence="3 4">DSM 14427</strain>
    </source>
</reference>
<evidence type="ECO:0000313" key="4">
    <source>
        <dbReference type="Proteomes" id="UP000191554"/>
    </source>
</evidence>
<gene>
    <name evidence="3" type="ORF">CLHUN_10590</name>
</gene>
<keyword evidence="4" id="KW-1185">Reference proteome</keyword>
<feature type="transmembrane region" description="Helical" evidence="1">
    <location>
        <begin position="174"/>
        <end position="195"/>
    </location>
</feature>
<accession>A0A1V4SMQ9</accession>
<keyword evidence="1" id="KW-1133">Transmembrane helix</keyword>
<feature type="transmembrane region" description="Helical" evidence="1">
    <location>
        <begin position="138"/>
        <end position="162"/>
    </location>
</feature>
<feature type="transmembrane region" description="Helical" evidence="1">
    <location>
        <begin position="12"/>
        <end position="31"/>
    </location>
</feature>
<dbReference type="AlphaFoldDB" id="A0A1V4SMQ9"/>
<name>A0A1V4SMQ9_RUMHU</name>
<evidence type="ECO:0000259" key="2">
    <source>
        <dbReference type="Pfam" id="PF04892"/>
    </source>
</evidence>
<evidence type="ECO:0000256" key="1">
    <source>
        <dbReference type="SAM" id="Phobius"/>
    </source>
</evidence>
<protein>
    <submittedName>
        <fullName evidence="3">VanZ like family protein</fullName>
    </submittedName>
</protein>
<dbReference type="Pfam" id="PF04892">
    <property type="entry name" value="VanZ"/>
    <property type="match status" value="1"/>
</dbReference>
<feature type="transmembrane region" description="Helical" evidence="1">
    <location>
        <begin position="102"/>
        <end position="126"/>
    </location>
</feature>
<dbReference type="EMBL" id="MZGX01000005">
    <property type="protein sequence ID" value="OPX45172.1"/>
    <property type="molecule type" value="Genomic_DNA"/>
</dbReference>
<dbReference type="RefSeq" id="WP_080063509.1">
    <property type="nucleotide sequence ID" value="NZ_MZGX01000005.1"/>
</dbReference>
<feature type="transmembrane region" description="Helical" evidence="1">
    <location>
        <begin position="248"/>
        <end position="265"/>
    </location>
</feature>
<organism evidence="3 4">
    <name type="scientific">Ruminiclostridium hungatei</name>
    <name type="common">Clostridium hungatei</name>
    <dbReference type="NCBI Taxonomy" id="48256"/>
    <lineage>
        <taxon>Bacteria</taxon>
        <taxon>Bacillati</taxon>
        <taxon>Bacillota</taxon>
        <taxon>Clostridia</taxon>
        <taxon>Eubacteriales</taxon>
        <taxon>Oscillospiraceae</taxon>
        <taxon>Ruminiclostridium</taxon>
    </lineage>
</organism>
<feature type="transmembrane region" description="Helical" evidence="1">
    <location>
        <begin position="293"/>
        <end position="314"/>
    </location>
</feature>
<dbReference type="InterPro" id="IPR053150">
    <property type="entry name" value="Teicoplanin_resist-assoc"/>
</dbReference>
<comment type="caution">
    <text evidence="3">The sequence shown here is derived from an EMBL/GenBank/DDBJ whole genome shotgun (WGS) entry which is preliminary data.</text>
</comment>
<feature type="domain" description="VanZ-like" evidence="2">
    <location>
        <begin position="48"/>
        <end position="188"/>
    </location>
</feature>
<dbReference type="STRING" id="48256.CLHUN_10590"/>
<keyword evidence="1" id="KW-0812">Transmembrane</keyword>
<evidence type="ECO:0000313" key="3">
    <source>
        <dbReference type="EMBL" id="OPX45172.1"/>
    </source>
</evidence>
<dbReference type="PANTHER" id="PTHR36834">
    <property type="entry name" value="MEMBRANE PROTEIN-RELATED"/>
    <property type="match status" value="1"/>
</dbReference>
<dbReference type="OrthoDB" id="9805025at2"/>
<sequence length="380" mass="43853">MKVYLNPITIGIMVSFLIIYLAFIPTLVHQYRNYGTLKLRSNIVIASFIIYMITAWFMTILPLPSMEEVRAMKPIQPNIRPFLFAATFLKSSGFVLTRPGTWFAAMGSSSFFTVAFNIVLTIPFGVYLRKYFRLRLPWVAVSGLFLSLFYEMTQYTGLFGIYPKAYRFADVDDLMVNTLGAVIGYFFAGCLDSLLPDPSKDDRKATEEAGLMRRALFLLVDSVAINLLFELSRVGIYWNVRHRDWDTAIFLAAEAVVFLLVPLVTRRRQTVGMFFLNLYLIDKEGQYARTSRAMLHNCFAGLWLHTVFTITGVVKGCSLLYILFQMLFFIWLFALLIRSLLQRRLCYFWESWFNTYLKSFIKNSGFKSPVPEAESFEKPS</sequence>
<proteinExistence type="predicted"/>
<dbReference type="InterPro" id="IPR006976">
    <property type="entry name" value="VanZ-like"/>
</dbReference>
<dbReference type="PANTHER" id="PTHR36834:SF1">
    <property type="entry name" value="INTEGRAL MEMBRANE PROTEIN"/>
    <property type="match status" value="1"/>
</dbReference>
<dbReference type="Proteomes" id="UP000191554">
    <property type="component" value="Unassembled WGS sequence"/>
</dbReference>
<feature type="transmembrane region" description="Helical" evidence="1">
    <location>
        <begin position="216"/>
        <end position="236"/>
    </location>
</feature>
<feature type="transmembrane region" description="Helical" evidence="1">
    <location>
        <begin position="320"/>
        <end position="341"/>
    </location>
</feature>
<feature type="transmembrane region" description="Helical" evidence="1">
    <location>
        <begin position="43"/>
        <end position="66"/>
    </location>
</feature>
<keyword evidence="1" id="KW-0472">Membrane</keyword>